<dbReference type="PANTHER" id="PTHR47447">
    <property type="entry name" value="OS03G0856100 PROTEIN"/>
    <property type="match status" value="1"/>
</dbReference>
<evidence type="ECO:0000256" key="2">
    <source>
        <dbReference type="PROSITE-ProRule" id="PRU00708"/>
    </source>
</evidence>
<feature type="repeat" description="PPR" evidence="2">
    <location>
        <begin position="1167"/>
        <end position="1201"/>
    </location>
</feature>
<dbReference type="Proteomes" id="UP000604046">
    <property type="component" value="Unassembled WGS sequence"/>
</dbReference>
<proteinExistence type="predicted"/>
<dbReference type="PROSITE" id="PS51375">
    <property type="entry name" value="PPR"/>
    <property type="match status" value="1"/>
</dbReference>
<organism evidence="4 5">
    <name type="scientific">Symbiodinium natans</name>
    <dbReference type="NCBI Taxonomy" id="878477"/>
    <lineage>
        <taxon>Eukaryota</taxon>
        <taxon>Sar</taxon>
        <taxon>Alveolata</taxon>
        <taxon>Dinophyceae</taxon>
        <taxon>Suessiales</taxon>
        <taxon>Symbiodiniaceae</taxon>
        <taxon>Symbiodinium</taxon>
    </lineage>
</organism>
<protein>
    <recommendedName>
        <fullName evidence="6">Pentatricopeptide repeat-containing protein, chloroplastic</fullName>
    </recommendedName>
</protein>
<keyword evidence="1" id="KW-0677">Repeat</keyword>
<feature type="region of interest" description="Disordered" evidence="3">
    <location>
        <begin position="621"/>
        <end position="689"/>
    </location>
</feature>
<feature type="compositionally biased region" description="Acidic residues" evidence="3">
    <location>
        <begin position="626"/>
        <end position="678"/>
    </location>
</feature>
<evidence type="ECO:0008006" key="6">
    <source>
        <dbReference type="Google" id="ProtNLM"/>
    </source>
</evidence>
<dbReference type="InterPro" id="IPR002885">
    <property type="entry name" value="PPR_rpt"/>
</dbReference>
<accession>A0A812TKC3</accession>
<dbReference type="PANTHER" id="PTHR47447:SF17">
    <property type="entry name" value="OS12G0638900 PROTEIN"/>
    <property type="match status" value="1"/>
</dbReference>
<evidence type="ECO:0000313" key="5">
    <source>
        <dbReference type="Proteomes" id="UP000604046"/>
    </source>
</evidence>
<reference evidence="4" key="1">
    <citation type="submission" date="2021-02" db="EMBL/GenBank/DDBJ databases">
        <authorList>
            <person name="Dougan E. K."/>
            <person name="Rhodes N."/>
            <person name="Thang M."/>
            <person name="Chan C."/>
        </authorList>
    </citation>
    <scope>NUCLEOTIDE SEQUENCE</scope>
</reference>
<keyword evidence="5" id="KW-1185">Reference proteome</keyword>
<dbReference type="OrthoDB" id="420726at2759"/>
<sequence>MGNNSFEILRDVSAEIESVDPVSSIVHTKTPHQIPNRHDSVQICGCDMEAGVQAERFYHIGEICDKMSLRLEEYCHDRRAFRPAKIPAGLAKGWLCRKSCSIVLPESCSGSSSGVASLVFRPPPPESTCVLEWRAALGAAQMSCKLPQISDLKPPRSPEATLLHVGKCGWEYCTGLFQRQADLDFWMGPGLVSIRYVETLGWCLLADVEPLHPLQEERLYLKLAEGRAQQLLYVRQDADVYGQWEAVIGPAPGPFVTRHREVPVVHAGLQAQETSLLNPAVSSNVLDLLCNFSSADWSGGMYPSFFRERSWGHSTVQAILLALKLWQDMKACSAACRTWRDALKPFANLKDLCYRALRFPSGSKVKLPSIPEAVEAVLPSAAAWRNNLSWARLNQAGGTAWPALVSEISISSELVDGQDDFMQGPVSTLLNTHAPVFLQVAREILCHMPLAWRTKPMTMSTHSTGERVFATCELMESEGTRNQQCSAVSRRDAGGLQLVSLDGSRLLPPEDSALGPLRAKGLQLRSISEGNSSSFRDIIAPGQRCETSVCSKSKDCPLCKDYIHGLPGASQLSQVYRMEFSVPGSEARISFRIRYELPTFYATSEDADLLPQLRELIPWPQNFLDNTDDEDGEDEDDEDEDGDEDADSDADQDEDEDDADEDDDEDAEEVELPDEPPEEPPSRRRLLGKQAPPAWYQRCSVLSQFLEALQLLRQLDEQDCASVVAQTAAINACRGKPWRYAVQLLGALAAKQLEADVVAYGATIGACAQGTGWQTSRALLTELARRGLPRNSIVFTSVISASGKAGAWQLALQCIEELEKELTPTSVIPYNAAASACAKGRAWKAALAIFKGIKDRSLLADETSYSTAIDACAKASEWQRALAFLLESTHAQVHNLIAYNAAVSACDRAEKWQLAIWLLHDLDSFRLAGDIITYNSSLSACARGAAWEAALALCASMPTRQLRQDAVTRSTAVSAVARAGRWERVVQLLRRSASADLVAYNSALTALRSWRIAADLLDHLGRRLRMDAITCSAGLSACERGSAWVDALALICAQARQKAQSSVPAHTAALGAVGRMRRWQRAILLLSDLGVLGLQSDSLAEGAVLLACAEADEWEQVLWLLADSQARRVQHHLRSYNTALSACARASEWELAAQLFVDVRRRSLGSDLVTYGAVMAAYERSHQWPDALELLQMLTLSRKVPDTIAITTAISACAKAEHWQQALALLVANDGVDTSAVHAGINACAAAGQWLAALSLLQETKSRRTQMDIVAFNCVMAACDQGNQWRWATWLPSLRLL</sequence>
<dbReference type="InterPro" id="IPR011990">
    <property type="entry name" value="TPR-like_helical_dom_sf"/>
</dbReference>
<evidence type="ECO:0000256" key="1">
    <source>
        <dbReference type="ARBA" id="ARBA00022737"/>
    </source>
</evidence>
<name>A0A812TKC3_9DINO</name>
<dbReference type="Gene3D" id="1.25.40.10">
    <property type="entry name" value="Tetratricopeptide repeat domain"/>
    <property type="match status" value="3"/>
</dbReference>
<evidence type="ECO:0000256" key="3">
    <source>
        <dbReference type="SAM" id="MobiDB-lite"/>
    </source>
</evidence>
<dbReference type="Pfam" id="PF01535">
    <property type="entry name" value="PPR"/>
    <property type="match status" value="1"/>
</dbReference>
<dbReference type="EMBL" id="CAJNDS010002557">
    <property type="protein sequence ID" value="CAE7525077.1"/>
    <property type="molecule type" value="Genomic_DNA"/>
</dbReference>
<comment type="caution">
    <text evidence="4">The sequence shown here is derived from an EMBL/GenBank/DDBJ whole genome shotgun (WGS) entry which is preliminary data.</text>
</comment>
<evidence type="ECO:0000313" key="4">
    <source>
        <dbReference type="EMBL" id="CAE7525077.1"/>
    </source>
</evidence>
<gene>
    <name evidence="4" type="ORF">SNAT2548_LOCUS29392</name>
</gene>